<evidence type="ECO:0000313" key="2">
    <source>
        <dbReference type="EMBL" id="GJT62282.1"/>
    </source>
</evidence>
<accession>A0ABQ5FG87</accession>
<reference evidence="2" key="2">
    <citation type="submission" date="2022-01" db="EMBL/GenBank/DDBJ databases">
        <authorList>
            <person name="Yamashiro T."/>
            <person name="Shiraishi A."/>
            <person name="Satake H."/>
            <person name="Nakayama K."/>
        </authorList>
    </citation>
    <scope>NUCLEOTIDE SEQUENCE</scope>
</reference>
<proteinExistence type="predicted"/>
<evidence type="ECO:0000259" key="1">
    <source>
        <dbReference type="Pfam" id="PF07727"/>
    </source>
</evidence>
<comment type="caution">
    <text evidence="2">The sequence shown here is derived from an EMBL/GenBank/DDBJ whole genome shotgun (WGS) entry which is preliminary data.</text>
</comment>
<dbReference type="EMBL" id="BQNB010017363">
    <property type="protein sequence ID" value="GJT62282.1"/>
    <property type="molecule type" value="Genomic_DNA"/>
</dbReference>
<keyword evidence="3" id="KW-1185">Reference proteome</keyword>
<protein>
    <submittedName>
        <fullName evidence="2">Gag-pol polyprotein</fullName>
    </submittedName>
</protein>
<sequence length="118" mass="13390">MGSSMGSTIRALETRIDVAMAHSSWAWNKACLVVKGYSQQEEIDFEESFAPVTRLEAVRLFLAYAAPKSFPIYQMDVNTAFLNGLLKEEIYVNQLDGFVDLHHPDKVYRLNKALYGLK</sequence>
<gene>
    <name evidence="2" type="ORF">Tco_1005815</name>
</gene>
<feature type="domain" description="Reverse transcriptase Ty1/copia-type" evidence="1">
    <location>
        <begin position="28"/>
        <end position="118"/>
    </location>
</feature>
<reference evidence="2" key="1">
    <citation type="journal article" date="2022" name="Int. J. Mol. Sci.">
        <title>Draft Genome of Tanacetum Coccineum: Genomic Comparison of Closely Related Tanacetum-Family Plants.</title>
        <authorList>
            <person name="Yamashiro T."/>
            <person name="Shiraishi A."/>
            <person name="Nakayama K."/>
            <person name="Satake H."/>
        </authorList>
    </citation>
    <scope>NUCLEOTIDE SEQUENCE</scope>
</reference>
<organism evidence="2 3">
    <name type="scientific">Tanacetum coccineum</name>
    <dbReference type="NCBI Taxonomy" id="301880"/>
    <lineage>
        <taxon>Eukaryota</taxon>
        <taxon>Viridiplantae</taxon>
        <taxon>Streptophyta</taxon>
        <taxon>Embryophyta</taxon>
        <taxon>Tracheophyta</taxon>
        <taxon>Spermatophyta</taxon>
        <taxon>Magnoliopsida</taxon>
        <taxon>eudicotyledons</taxon>
        <taxon>Gunneridae</taxon>
        <taxon>Pentapetalae</taxon>
        <taxon>asterids</taxon>
        <taxon>campanulids</taxon>
        <taxon>Asterales</taxon>
        <taxon>Asteraceae</taxon>
        <taxon>Asteroideae</taxon>
        <taxon>Anthemideae</taxon>
        <taxon>Anthemidinae</taxon>
        <taxon>Tanacetum</taxon>
    </lineage>
</organism>
<dbReference type="InterPro" id="IPR013103">
    <property type="entry name" value="RVT_2"/>
</dbReference>
<dbReference type="Proteomes" id="UP001151760">
    <property type="component" value="Unassembled WGS sequence"/>
</dbReference>
<dbReference type="Pfam" id="PF07727">
    <property type="entry name" value="RVT_2"/>
    <property type="match status" value="1"/>
</dbReference>
<evidence type="ECO:0000313" key="3">
    <source>
        <dbReference type="Proteomes" id="UP001151760"/>
    </source>
</evidence>
<name>A0ABQ5FG87_9ASTR</name>